<dbReference type="Pfam" id="PF03901">
    <property type="entry name" value="Glyco_transf_22"/>
    <property type="match status" value="2"/>
</dbReference>
<dbReference type="FunFam" id="3.30.930.10:FF:000081">
    <property type="entry name" value="Ferredoxin-fold anticodon binding domain containing 1"/>
    <property type="match status" value="1"/>
</dbReference>
<evidence type="ECO:0000256" key="2">
    <source>
        <dbReference type="ARBA" id="ARBA00004922"/>
    </source>
</evidence>
<feature type="transmembrane region" description="Helical" evidence="10">
    <location>
        <begin position="1003"/>
        <end position="1020"/>
    </location>
</feature>
<dbReference type="EMBL" id="JAGFMF010011614">
    <property type="protein sequence ID" value="KAG8519028.1"/>
    <property type="molecule type" value="Genomic_DNA"/>
</dbReference>
<evidence type="ECO:0000256" key="11">
    <source>
        <dbReference type="SAM" id="MobiDB-lite"/>
    </source>
</evidence>
<dbReference type="PANTHER" id="PTHR22760:SF2">
    <property type="entry name" value="ALPHA-1,2-MANNOSYLTRANSFERASE ALG9"/>
    <property type="match status" value="1"/>
</dbReference>
<evidence type="ECO:0000313" key="14">
    <source>
        <dbReference type="Proteomes" id="UP000700334"/>
    </source>
</evidence>
<dbReference type="InterPro" id="IPR005121">
    <property type="entry name" value="Fdx_antiC-bd"/>
</dbReference>
<dbReference type="InterPro" id="IPR019446">
    <property type="entry name" value="BMT5-like"/>
</dbReference>
<keyword evidence="4 10" id="KW-0328">Glycosyltransferase</keyword>
<dbReference type="Gene3D" id="3.30.70.380">
    <property type="entry name" value="Ferrodoxin-fold anticodon-binding domain"/>
    <property type="match status" value="1"/>
</dbReference>
<comment type="subcellular location">
    <subcellularLocation>
        <location evidence="1 10">Endoplasmic reticulum membrane</location>
        <topology evidence="1 10">Multi-pass membrane protein</topology>
    </subcellularLocation>
</comment>
<evidence type="ECO:0000313" key="13">
    <source>
        <dbReference type="EMBL" id="KAG8519028.1"/>
    </source>
</evidence>
<dbReference type="GO" id="GO:0006487">
    <property type="term" value="P:protein N-linked glycosylation"/>
    <property type="evidence" value="ECO:0007669"/>
    <property type="project" value="TreeGrafter"/>
</dbReference>
<dbReference type="GO" id="GO:0000026">
    <property type="term" value="F:alpha-1,2-mannosyltransferase activity"/>
    <property type="evidence" value="ECO:0007669"/>
    <property type="project" value="TreeGrafter"/>
</dbReference>
<feature type="transmembrane region" description="Helical" evidence="10">
    <location>
        <begin position="964"/>
        <end position="983"/>
    </location>
</feature>
<name>A0A8J6ADZ0_GALPY</name>
<dbReference type="GO" id="GO:0070475">
    <property type="term" value="P:rRNA base methylation"/>
    <property type="evidence" value="ECO:0007669"/>
    <property type="project" value="InterPro"/>
</dbReference>
<evidence type="ECO:0000256" key="6">
    <source>
        <dbReference type="ARBA" id="ARBA00022692"/>
    </source>
</evidence>
<feature type="compositionally biased region" description="Basic residues" evidence="11">
    <location>
        <begin position="622"/>
        <end position="631"/>
    </location>
</feature>
<feature type="transmembrane region" description="Helical" evidence="10">
    <location>
        <begin position="808"/>
        <end position="832"/>
    </location>
</feature>
<keyword evidence="8 10" id="KW-1133">Transmembrane helix</keyword>
<dbReference type="Gene3D" id="3.30.930.10">
    <property type="entry name" value="Bira Bifunctional Protein, Domain 2"/>
    <property type="match status" value="1"/>
</dbReference>
<keyword evidence="6 10" id="KW-0812">Transmembrane</keyword>
<evidence type="ECO:0000256" key="5">
    <source>
        <dbReference type="ARBA" id="ARBA00022679"/>
    </source>
</evidence>
<dbReference type="Pfam" id="PF10354">
    <property type="entry name" value="BMT5-like"/>
    <property type="match status" value="1"/>
</dbReference>
<evidence type="ECO:0000256" key="1">
    <source>
        <dbReference type="ARBA" id="ARBA00004477"/>
    </source>
</evidence>
<comment type="similarity">
    <text evidence="3 10">Belongs to the glycosyltransferase 22 family.</text>
</comment>
<proteinExistence type="inferred from homology"/>
<feature type="domain" description="FDX-ACB" evidence="12">
    <location>
        <begin position="531"/>
        <end position="624"/>
    </location>
</feature>
<dbReference type="Pfam" id="PF03147">
    <property type="entry name" value="FDX-ACB"/>
    <property type="match status" value="1"/>
</dbReference>
<protein>
    <recommendedName>
        <fullName evidence="10">Mannosyltransferase</fullName>
        <ecNumber evidence="10">2.4.1.-</ecNumber>
    </recommendedName>
</protein>
<dbReference type="SUPFAM" id="SSF54991">
    <property type="entry name" value="Anticodon-binding domain of PheRS"/>
    <property type="match status" value="1"/>
</dbReference>
<keyword evidence="7 10" id="KW-0256">Endoplasmic reticulum</keyword>
<dbReference type="SMART" id="SM00896">
    <property type="entry name" value="FDX-ACB"/>
    <property type="match status" value="1"/>
</dbReference>
<feature type="region of interest" description="Disordered" evidence="11">
    <location>
        <begin position="1097"/>
        <end position="1119"/>
    </location>
</feature>
<feature type="transmembrane region" description="Helical" evidence="10">
    <location>
        <begin position="938"/>
        <end position="957"/>
    </location>
</feature>
<comment type="caution">
    <text evidence="13">The sequence shown here is derived from an EMBL/GenBank/DDBJ whole genome shotgun (WGS) entry which is preliminary data.</text>
</comment>
<dbReference type="InterPro" id="IPR005599">
    <property type="entry name" value="GPI_mannosylTrfase"/>
</dbReference>
<feature type="transmembrane region" description="Helical" evidence="10">
    <location>
        <begin position="896"/>
        <end position="918"/>
    </location>
</feature>
<gene>
    <name evidence="13" type="ORF">J0S82_005853</name>
</gene>
<dbReference type="PROSITE" id="PS51447">
    <property type="entry name" value="FDX_ACB"/>
    <property type="match status" value="1"/>
</dbReference>
<dbReference type="FunFam" id="3.30.70.380:FF:000004">
    <property type="entry name" value="Ferredoxin-fold anticodon-binding domain-containing protein 1 homolog"/>
    <property type="match status" value="1"/>
</dbReference>
<dbReference type="UniPathway" id="UPA00378"/>
<feature type="transmembrane region" description="Helical" evidence="10">
    <location>
        <begin position="844"/>
        <end position="861"/>
    </location>
</feature>
<dbReference type="InterPro" id="IPR045864">
    <property type="entry name" value="aa-tRNA-synth_II/BPL/LPL"/>
</dbReference>
<dbReference type="Gene3D" id="3.40.50.150">
    <property type="entry name" value="Vaccinia Virus protein VP39"/>
    <property type="match status" value="1"/>
</dbReference>
<dbReference type="InterPro" id="IPR036690">
    <property type="entry name" value="Fdx_antiC-bd_sf"/>
</dbReference>
<dbReference type="FunFam" id="3.40.50.150:FF:000361">
    <property type="entry name" value="Ferredoxin-fold anticodon-binding domain-containing protein 1 homolog"/>
    <property type="match status" value="1"/>
</dbReference>
<keyword evidence="5" id="KW-0808">Transferase</keyword>
<evidence type="ECO:0000256" key="10">
    <source>
        <dbReference type="RuleBase" id="RU363075"/>
    </source>
</evidence>
<dbReference type="OrthoDB" id="273345at2759"/>
<evidence type="ECO:0000256" key="9">
    <source>
        <dbReference type="ARBA" id="ARBA00023136"/>
    </source>
</evidence>
<keyword evidence="9 10" id="KW-0472">Membrane</keyword>
<evidence type="ECO:0000256" key="7">
    <source>
        <dbReference type="ARBA" id="ARBA00022824"/>
    </source>
</evidence>
<sequence>MGRRRLLLVGEGNFSFAAALSTTLDLSTGLTATCLQGPADATRDPVTRDNLERLRERGAEIRFGVDCTQLADAFELHDREFDRIYFNFPHCGRKAGVAKNRELLAKFFQSCADVLAIEGEVHVALCRGQGGTPADQPRREWHNSWQVVAMAALGRFILSDVQPFSCQAVPGYKCTGYRSQDKSFHVEGALIHIFTRSLPFEGLQPRIFRLKVGDQWFSFLEPKALVGKLNRDFLEAPSCHPIRTINEKLIAELGKAFPVKRLKCSSPLLPLGGTCVLSPANCDILSTAFWISLCEDKSNSKVLTGETKQDMEGFLVSFSELSLSNTPGRDSEGEAHEGRCSQAKVCLRPSLLVHVQDVIQAADFLPGSLHILSGPVFWKCHILPFTMPAFHETLLILGFNENLKDGCLQSLLDHLKNILDSLLTQTLLESSKPSSSVEFVFRPDEKDFMITVKSHPFAPHCAKDLIIGSVTTSVLSLVHKDQGFVFVSINLDLLAMLVWGISDWRMLWTFDNRFLKHFVPGKMEPFKNYSLYPPCFVHDISFWLDEKKGFDELEFHTVARAVSQDTIISIRFLSRFQHPKTDRISLCYRMTYQTCDKALTQQQVASMQSQFRQEIQQQLHVTPRRGARQRLKGSGGSGGDTASAADKLRELLCSREAGSAEPRTEVSGNKAGQVWAPEGSTAFKCLLSARLCAALLSNISDCDETFNYWEPTHYLIYGKGFQTWEYSPTYAIRSYAYLLLHAWPAAFHARILQTNKGCVQEIWAACESNDASLLGSQHWHVLFIISSFCMYTTLIAMTGWYMEKTSVAVLGVAAGAILGWPFSAALGLPIAFDLLVMKHRWKSFFYWSVVALIIFLVPVVVIDSYYYGRLVIAPLNIVLYNVFTPHGPDLYGTEPWYFYLINGFLNFNVAFALALLVLPLTSLMEHLLHRFHVQNLGHPYWLTLAPMYIWFVIFFIQPHKEERFLFPVYPLICLCGAVALSALQKCYHFVFQQYRLEHYTVTSNWLALGTVFLFGLLSFSRSVALFRGYHGPLDLYPEFYRIATDPVTHTVPEGRPVNVCVGKEWYRFPSSFLLPDNWQLQFIPSEFRGQLPKPFAEGPMATRMVPTDMNDQNIEEPSR</sequence>
<accession>A0A8J6ADZ0</accession>
<dbReference type="EC" id="2.4.1.-" evidence="10"/>
<organism evidence="13 14">
    <name type="scientific">Galemys pyrenaicus</name>
    <name type="common">Iberian desman</name>
    <name type="synonym">Pyrenean desman</name>
    <dbReference type="NCBI Taxonomy" id="202257"/>
    <lineage>
        <taxon>Eukaryota</taxon>
        <taxon>Metazoa</taxon>
        <taxon>Chordata</taxon>
        <taxon>Craniata</taxon>
        <taxon>Vertebrata</taxon>
        <taxon>Euteleostomi</taxon>
        <taxon>Mammalia</taxon>
        <taxon>Eutheria</taxon>
        <taxon>Laurasiatheria</taxon>
        <taxon>Eulipotyphla</taxon>
        <taxon>Talpidae</taxon>
        <taxon>Galemys</taxon>
    </lineage>
</organism>
<evidence type="ECO:0000259" key="12">
    <source>
        <dbReference type="PROSITE" id="PS51447"/>
    </source>
</evidence>
<feature type="transmembrane region" description="Helical" evidence="10">
    <location>
        <begin position="781"/>
        <end position="802"/>
    </location>
</feature>
<evidence type="ECO:0000256" key="4">
    <source>
        <dbReference type="ARBA" id="ARBA00022676"/>
    </source>
</evidence>
<dbReference type="AlphaFoldDB" id="A0A8J6ADZ0"/>
<dbReference type="InterPro" id="IPR029063">
    <property type="entry name" value="SAM-dependent_MTases_sf"/>
</dbReference>
<comment type="pathway">
    <text evidence="2">Protein modification; protein glycosylation.</text>
</comment>
<dbReference type="GO" id="GO:0005789">
    <property type="term" value="C:endoplasmic reticulum membrane"/>
    <property type="evidence" value="ECO:0007669"/>
    <property type="project" value="UniProtKB-SubCell"/>
</dbReference>
<reference evidence="13" key="1">
    <citation type="journal article" date="2021" name="Evol. Appl.">
        <title>The genome of the Pyrenean desman and the effects of bottlenecks and inbreeding on the genomic landscape of an endangered species.</title>
        <authorList>
            <person name="Escoda L."/>
            <person name="Castresana J."/>
        </authorList>
    </citation>
    <scope>NUCLEOTIDE SEQUENCE</scope>
    <source>
        <strain evidence="13">IBE-C5619</strain>
    </source>
</reference>
<dbReference type="GO" id="GO:0070042">
    <property type="term" value="F:rRNA (uridine-N3-)-methyltransferase activity"/>
    <property type="evidence" value="ECO:0007669"/>
    <property type="project" value="InterPro"/>
</dbReference>
<feature type="region of interest" description="Disordered" evidence="11">
    <location>
        <begin position="619"/>
        <end position="643"/>
    </location>
</feature>
<evidence type="ECO:0000256" key="3">
    <source>
        <dbReference type="ARBA" id="ARBA00007063"/>
    </source>
</evidence>
<evidence type="ECO:0000256" key="8">
    <source>
        <dbReference type="ARBA" id="ARBA00022989"/>
    </source>
</evidence>
<keyword evidence="14" id="KW-1185">Reference proteome</keyword>
<dbReference type="Proteomes" id="UP000700334">
    <property type="component" value="Unassembled WGS sequence"/>
</dbReference>
<dbReference type="PANTHER" id="PTHR22760">
    <property type="entry name" value="GLYCOSYLTRANSFERASE"/>
    <property type="match status" value="1"/>
</dbReference>
<feature type="non-terminal residue" evidence="13">
    <location>
        <position position="1119"/>
    </location>
</feature>